<evidence type="ECO:0000313" key="2">
    <source>
        <dbReference type="Proteomes" id="UP001589890"/>
    </source>
</evidence>
<evidence type="ECO:0000313" key="1">
    <source>
        <dbReference type="EMBL" id="MFC0626999.1"/>
    </source>
</evidence>
<keyword evidence="2" id="KW-1185">Reference proteome</keyword>
<protein>
    <submittedName>
        <fullName evidence="1">DUF2867 domain-containing protein</fullName>
    </submittedName>
</protein>
<proteinExistence type="predicted"/>
<dbReference type="RefSeq" id="WP_380051196.1">
    <property type="nucleotide sequence ID" value="NZ_JBHLTC010000030.1"/>
</dbReference>
<accession>A0ABV6QQU5</accession>
<name>A0ABV6QQU5_9ACTN</name>
<dbReference type="InterPro" id="IPR021295">
    <property type="entry name" value="DUF2867"/>
</dbReference>
<comment type="caution">
    <text evidence="1">The sequence shown here is derived from an EMBL/GenBank/DDBJ whole genome shotgun (WGS) entry which is preliminary data.</text>
</comment>
<organism evidence="1 2">
    <name type="scientific">Kribbella deserti</name>
    <dbReference type="NCBI Taxonomy" id="1926257"/>
    <lineage>
        <taxon>Bacteria</taxon>
        <taxon>Bacillati</taxon>
        <taxon>Actinomycetota</taxon>
        <taxon>Actinomycetes</taxon>
        <taxon>Propionibacteriales</taxon>
        <taxon>Kribbellaceae</taxon>
        <taxon>Kribbella</taxon>
    </lineage>
</organism>
<dbReference type="EMBL" id="JBHLTC010000030">
    <property type="protein sequence ID" value="MFC0626999.1"/>
    <property type="molecule type" value="Genomic_DNA"/>
</dbReference>
<sequence>MGEVAYAAELGEVLSTADEFDVKTAFGEVELREFAAGALGWSPAWVKALFGVRVVFAAMLRLDKPAVSMNARPTPEGMDFTPGSRISFFTVVRAEEGRYLLLEAADNHLTGYLALTVEPGERSNRLSLVTMVKYHRKAGRAYYQVIKPFHHLIVTGMVQAGARG</sequence>
<dbReference type="Pfam" id="PF11066">
    <property type="entry name" value="DUF2867"/>
    <property type="match status" value="1"/>
</dbReference>
<reference evidence="1 2" key="1">
    <citation type="submission" date="2024-09" db="EMBL/GenBank/DDBJ databases">
        <authorList>
            <person name="Sun Q."/>
            <person name="Mori K."/>
        </authorList>
    </citation>
    <scope>NUCLEOTIDE SEQUENCE [LARGE SCALE GENOMIC DNA]</scope>
    <source>
        <strain evidence="1 2">CGMCC 1.15906</strain>
    </source>
</reference>
<dbReference type="Proteomes" id="UP001589890">
    <property type="component" value="Unassembled WGS sequence"/>
</dbReference>
<gene>
    <name evidence="1" type="ORF">ACFFGN_23160</name>
</gene>